<dbReference type="Proteomes" id="UP000289708">
    <property type="component" value="Unassembled WGS sequence"/>
</dbReference>
<comment type="caution">
    <text evidence="1">The sequence shown here is derived from an EMBL/GenBank/DDBJ whole genome shotgun (WGS) entry which is preliminary data.</text>
</comment>
<evidence type="ECO:0000313" key="2">
    <source>
        <dbReference type="Proteomes" id="UP000289708"/>
    </source>
</evidence>
<gene>
    <name evidence="1" type="ORF">EK403_03260</name>
</gene>
<proteinExistence type="predicted"/>
<protein>
    <submittedName>
        <fullName evidence="1">Uncharacterized protein</fullName>
    </submittedName>
</protein>
<reference evidence="1 2" key="1">
    <citation type="submission" date="2018-12" db="EMBL/GenBank/DDBJ databases">
        <title>bacterium Hansschlegelia zhihuaiae S113.</title>
        <authorList>
            <person name="He J."/>
        </authorList>
    </citation>
    <scope>NUCLEOTIDE SEQUENCE [LARGE SCALE GENOMIC DNA]</scope>
    <source>
        <strain evidence="1 2">S 113</strain>
    </source>
</reference>
<dbReference type="EMBL" id="RYFI01000002">
    <property type="protein sequence ID" value="RXF75081.1"/>
    <property type="molecule type" value="Genomic_DNA"/>
</dbReference>
<dbReference type="RefSeq" id="WP_128776071.1">
    <property type="nucleotide sequence ID" value="NZ_RYFI01000002.1"/>
</dbReference>
<sequence>MPRYFRKLATLLKGETTYGVDSAPIAANALLMTNVSIEPFQGEEEARELYLPWLGHQGVLLVGNFAKVSGSIELAGSGAAGDAPAFGPALRACGLAEVISAGVKVDYLPVSSGYESASIYWNMDGVNHILLGARGNVQLATYTPKRIPRLQFEFWGLMGAIADVALPEVDHAGFQDPLPVSKDNSPVFSIHGTPCVAESFAFNLGNQVEPRLLIGRDTMEIVNRSATGTAVVEAVSVASKNWIGISKSHAKGAIAVQHGTVAGNICEISAPAVQIGRPTVGQTQGITNNSLPLMFTPDEGDDELTLTFR</sequence>
<keyword evidence="2" id="KW-1185">Reference proteome</keyword>
<dbReference type="OrthoDB" id="7325655at2"/>
<name>A0A4Q0MMQ1_9HYPH</name>
<dbReference type="Pfam" id="PF18906">
    <property type="entry name" value="Phage_tube_2"/>
    <property type="match status" value="1"/>
</dbReference>
<organism evidence="1 2">
    <name type="scientific">Hansschlegelia zhihuaiae</name>
    <dbReference type="NCBI Taxonomy" id="405005"/>
    <lineage>
        <taxon>Bacteria</taxon>
        <taxon>Pseudomonadati</taxon>
        <taxon>Pseudomonadota</taxon>
        <taxon>Alphaproteobacteria</taxon>
        <taxon>Hyphomicrobiales</taxon>
        <taxon>Methylopilaceae</taxon>
        <taxon>Hansschlegelia</taxon>
    </lineage>
</organism>
<accession>A0A4Q0MMQ1</accession>
<dbReference type="AlphaFoldDB" id="A0A4Q0MMQ1"/>
<dbReference type="InterPro" id="IPR044000">
    <property type="entry name" value="Phage_tube_2"/>
</dbReference>
<evidence type="ECO:0000313" key="1">
    <source>
        <dbReference type="EMBL" id="RXF75081.1"/>
    </source>
</evidence>